<gene>
    <name evidence="5" type="ORF">GCM10022287_27220</name>
</gene>
<dbReference type="PROSITE" id="PS50949">
    <property type="entry name" value="HTH_GNTR"/>
    <property type="match status" value="1"/>
</dbReference>
<dbReference type="Pfam" id="PF07729">
    <property type="entry name" value="FCD"/>
    <property type="match status" value="1"/>
</dbReference>
<dbReference type="Gene3D" id="1.20.120.530">
    <property type="entry name" value="GntR ligand-binding domain-like"/>
    <property type="match status" value="1"/>
</dbReference>
<organism evidence="5 6">
    <name type="scientific">Gryllotalpicola koreensis</name>
    <dbReference type="NCBI Taxonomy" id="993086"/>
    <lineage>
        <taxon>Bacteria</taxon>
        <taxon>Bacillati</taxon>
        <taxon>Actinomycetota</taxon>
        <taxon>Actinomycetes</taxon>
        <taxon>Micrococcales</taxon>
        <taxon>Microbacteriaceae</taxon>
        <taxon>Gryllotalpicola</taxon>
    </lineage>
</organism>
<evidence type="ECO:0000256" key="3">
    <source>
        <dbReference type="ARBA" id="ARBA00023163"/>
    </source>
</evidence>
<feature type="domain" description="HTH gntR-type" evidence="4">
    <location>
        <begin position="7"/>
        <end position="74"/>
    </location>
</feature>
<dbReference type="RefSeq" id="WP_344755310.1">
    <property type="nucleotide sequence ID" value="NZ_BAABBW010000004.1"/>
</dbReference>
<name>A0ABP8A4T2_9MICO</name>
<dbReference type="InterPro" id="IPR036390">
    <property type="entry name" value="WH_DNA-bd_sf"/>
</dbReference>
<keyword evidence="1" id="KW-0805">Transcription regulation</keyword>
<dbReference type="InterPro" id="IPR011711">
    <property type="entry name" value="GntR_C"/>
</dbReference>
<dbReference type="InterPro" id="IPR008920">
    <property type="entry name" value="TF_FadR/GntR_C"/>
</dbReference>
<dbReference type="Gene3D" id="1.10.10.10">
    <property type="entry name" value="Winged helix-like DNA-binding domain superfamily/Winged helix DNA-binding domain"/>
    <property type="match status" value="1"/>
</dbReference>
<accession>A0ABP8A4T2</accession>
<dbReference type="SUPFAM" id="SSF46785">
    <property type="entry name" value="Winged helix' DNA-binding domain"/>
    <property type="match status" value="1"/>
</dbReference>
<reference evidence="6" key="1">
    <citation type="journal article" date="2019" name="Int. J. Syst. Evol. Microbiol.">
        <title>The Global Catalogue of Microorganisms (GCM) 10K type strain sequencing project: providing services to taxonomists for standard genome sequencing and annotation.</title>
        <authorList>
            <consortium name="The Broad Institute Genomics Platform"/>
            <consortium name="The Broad Institute Genome Sequencing Center for Infectious Disease"/>
            <person name="Wu L."/>
            <person name="Ma J."/>
        </authorList>
    </citation>
    <scope>NUCLEOTIDE SEQUENCE [LARGE SCALE GENOMIC DNA]</scope>
    <source>
        <strain evidence="6">JCM 17591</strain>
    </source>
</reference>
<dbReference type="SMART" id="SM00345">
    <property type="entry name" value="HTH_GNTR"/>
    <property type="match status" value="1"/>
</dbReference>
<dbReference type="Proteomes" id="UP001501079">
    <property type="component" value="Unassembled WGS sequence"/>
</dbReference>
<evidence type="ECO:0000313" key="6">
    <source>
        <dbReference type="Proteomes" id="UP001501079"/>
    </source>
</evidence>
<evidence type="ECO:0000256" key="2">
    <source>
        <dbReference type="ARBA" id="ARBA00023125"/>
    </source>
</evidence>
<evidence type="ECO:0000259" key="4">
    <source>
        <dbReference type="PROSITE" id="PS50949"/>
    </source>
</evidence>
<dbReference type="InterPro" id="IPR000524">
    <property type="entry name" value="Tscrpt_reg_HTH_GntR"/>
</dbReference>
<proteinExistence type="predicted"/>
<keyword evidence="2" id="KW-0238">DNA-binding</keyword>
<dbReference type="Pfam" id="PF00392">
    <property type="entry name" value="GntR"/>
    <property type="match status" value="1"/>
</dbReference>
<comment type="caution">
    <text evidence="5">The sequence shown here is derived from an EMBL/GenBank/DDBJ whole genome shotgun (WGS) entry which is preliminary data.</text>
</comment>
<keyword evidence="6" id="KW-1185">Reference proteome</keyword>
<dbReference type="SMART" id="SM00895">
    <property type="entry name" value="FCD"/>
    <property type="match status" value="1"/>
</dbReference>
<keyword evidence="3" id="KW-0804">Transcription</keyword>
<evidence type="ECO:0000256" key="1">
    <source>
        <dbReference type="ARBA" id="ARBA00023015"/>
    </source>
</evidence>
<dbReference type="InterPro" id="IPR036388">
    <property type="entry name" value="WH-like_DNA-bd_sf"/>
</dbReference>
<sequence length="215" mass="23850">MPEKNPVAAGDRAYEDVKSRILSSELAGGDLISEGEVADRLNISRTPVREAFLRLQAEGFMKLYPKRGAMITPIARSEARDVIDARNVLETHAVRQATSTPERTERLVAELRENLQLQDDRIAERDLAGYALADAEFHSAIIRAGENALIAQFYATLYDRQVRMARSSVSSDNAVADDVVGAHAALLDAIEARDAERFEELLAEHLKSIHEVLIR</sequence>
<evidence type="ECO:0000313" key="5">
    <source>
        <dbReference type="EMBL" id="GAA4177843.1"/>
    </source>
</evidence>
<protein>
    <submittedName>
        <fullName evidence="5">GntR family transcriptional regulator</fullName>
    </submittedName>
</protein>
<dbReference type="PANTHER" id="PTHR43537">
    <property type="entry name" value="TRANSCRIPTIONAL REGULATOR, GNTR FAMILY"/>
    <property type="match status" value="1"/>
</dbReference>
<dbReference type="PRINTS" id="PR00035">
    <property type="entry name" value="HTHGNTR"/>
</dbReference>
<dbReference type="EMBL" id="BAABBW010000004">
    <property type="protein sequence ID" value="GAA4177843.1"/>
    <property type="molecule type" value="Genomic_DNA"/>
</dbReference>
<dbReference type="SUPFAM" id="SSF48008">
    <property type="entry name" value="GntR ligand-binding domain-like"/>
    <property type="match status" value="1"/>
</dbReference>
<dbReference type="PANTHER" id="PTHR43537:SF24">
    <property type="entry name" value="GLUCONATE OPERON TRANSCRIPTIONAL REPRESSOR"/>
    <property type="match status" value="1"/>
</dbReference>